<protein>
    <recommendedName>
        <fullName evidence="5">RxLR effector protein</fullName>
    </recommendedName>
</protein>
<gene>
    <name evidence="7" type="primary">Avh</name>
</gene>
<keyword evidence="3 5" id="KW-0964">Secreted</keyword>
<evidence type="ECO:0000313" key="6">
    <source>
        <dbReference type="EMBL" id="AEK80536.1"/>
    </source>
</evidence>
<organism evidence="7">
    <name type="scientific">Phytophthora sojae</name>
    <name type="common">Soybean stem and root rot agent</name>
    <name type="synonym">Phytophthora megasperma f. sp. glycines</name>
    <dbReference type="NCBI Taxonomy" id="67593"/>
    <lineage>
        <taxon>Eukaryota</taxon>
        <taxon>Sar</taxon>
        <taxon>Stramenopiles</taxon>
        <taxon>Oomycota</taxon>
        <taxon>Peronosporomycetes</taxon>
        <taxon>Peronosporales</taxon>
        <taxon>Peronosporaceae</taxon>
        <taxon>Phytophthora</taxon>
    </lineage>
</organism>
<evidence type="ECO:0000256" key="2">
    <source>
        <dbReference type="ARBA" id="ARBA00010400"/>
    </source>
</evidence>
<feature type="signal peptide" evidence="5">
    <location>
        <begin position="1"/>
        <end position="20"/>
    </location>
</feature>
<dbReference type="AlphaFoldDB" id="G1FQZ9"/>
<evidence type="ECO:0000256" key="1">
    <source>
        <dbReference type="ARBA" id="ARBA00004613"/>
    </source>
</evidence>
<keyword evidence="4 5" id="KW-0732">Signal</keyword>
<evidence type="ECO:0000256" key="3">
    <source>
        <dbReference type="ARBA" id="ARBA00022525"/>
    </source>
</evidence>
<accession>G1FQZ9</accession>
<dbReference type="EMBL" id="JN253723">
    <property type="protein sequence ID" value="AEK80536.1"/>
    <property type="molecule type" value="Genomic_DNA"/>
</dbReference>
<comment type="subcellular location">
    <subcellularLocation>
        <location evidence="1 5">Secreted</location>
    </subcellularLocation>
</comment>
<evidence type="ECO:0000256" key="4">
    <source>
        <dbReference type="ARBA" id="ARBA00022729"/>
    </source>
</evidence>
<evidence type="ECO:0000313" key="8">
    <source>
        <dbReference type="EMBL" id="AEK80538.1"/>
    </source>
</evidence>
<reference evidence="7" key="1">
    <citation type="journal article" date="2011" name="Plant Cell">
        <title>Transcriptional programming and functional interactions within the Phytophthora sojae RXLR effector repertoire.</title>
        <authorList>
            <person name="Wang Q."/>
            <person name="Han C."/>
            <person name="Ferreira A.O."/>
            <person name="Yu X."/>
            <person name="Ye W."/>
            <person name="Tripathy S."/>
            <person name="Kale S.D."/>
            <person name="Gu B."/>
            <person name="Sheng Y."/>
            <person name="Sui Y."/>
            <person name="Wang X."/>
            <person name="Zhang Z."/>
            <person name="Cheng B."/>
            <person name="Dong S."/>
            <person name="Shan W."/>
            <person name="Zheng X."/>
            <person name="Dou D."/>
            <person name="Tyler B.M."/>
            <person name="Wang Y."/>
        </authorList>
    </citation>
    <scope>NUCLEOTIDE SEQUENCE</scope>
    <source>
        <strain evidence="6">P7064</strain>
        <strain evidence="7">P7074</strain>
        <strain evidence="8">P7076</strain>
    </source>
</reference>
<feature type="chain" id="PRO_5007659702" description="RxLR effector protein" evidence="5">
    <location>
        <begin position="21"/>
        <end position="295"/>
    </location>
</feature>
<evidence type="ECO:0000313" key="7">
    <source>
        <dbReference type="EMBL" id="AEK80537.1"/>
    </source>
</evidence>
<comment type="function">
    <text evidence="5">Effector that suppresses plant defense responses during pathogen infection.</text>
</comment>
<evidence type="ECO:0000256" key="5">
    <source>
        <dbReference type="RuleBase" id="RU367124"/>
    </source>
</evidence>
<comment type="similarity">
    <text evidence="2 5">Belongs to the RxLR effector family.</text>
</comment>
<sequence>MRLRCVLLFAAAAAIAVCSADATSMSTTVGERGDEVGAAANRRLRGIDTADELDDEDSEETGAVDLSKHADEVFKVLKLDDGVEDLLANPIMKEWVAYVEKMNKLKPENKVSIFETLIWNYDQATAAKIIGRGARYASTESLANSLRKELIRRWSSANESPAELLKVLKLDEDASSLATNPALGILVDYVNVWNHNNPRQQTTLMNTIITSTKYDDAIVARALEAAKKIKGAKTMALQLQGFQFDRWMEIGYKPKKIVGAVFSTKYTKQEASIARQYKAYYKNQKDVFEELEKLP</sequence>
<dbReference type="EMBL" id="JN253724">
    <property type="protein sequence ID" value="AEK80537.1"/>
    <property type="molecule type" value="Genomic_DNA"/>
</dbReference>
<dbReference type="EMBL" id="JN253725">
    <property type="protein sequence ID" value="AEK80538.1"/>
    <property type="molecule type" value="Genomic_DNA"/>
</dbReference>
<dbReference type="VEuPathDB" id="FungiDB:PHYSODRAFT_288438"/>
<comment type="domain">
    <text evidence="5">The RxLR-dEER motif acts to carry the protein into the host cell cytoplasm through binding to cell surface phosphatidylinositol-3-phosphate.</text>
</comment>
<name>G1FQZ9_PHYSO</name>
<dbReference type="InterPro" id="IPR031825">
    <property type="entry name" value="RXLR"/>
</dbReference>
<dbReference type="PHI-base" id="PHI:123493"/>
<dbReference type="Pfam" id="PF16810">
    <property type="entry name" value="RXLR"/>
    <property type="match status" value="1"/>
</dbReference>
<proteinExistence type="inferred from homology"/>